<gene>
    <name evidence="1" type="ORF">SAMN05444682_104218</name>
</gene>
<dbReference type="EMBL" id="FOQO01000004">
    <property type="protein sequence ID" value="SFI51528.1"/>
    <property type="molecule type" value="Genomic_DNA"/>
</dbReference>
<evidence type="ECO:0000313" key="2">
    <source>
        <dbReference type="Proteomes" id="UP000198670"/>
    </source>
</evidence>
<accession>A0A1I3IU95</accession>
<evidence type="ECO:0000313" key="1">
    <source>
        <dbReference type="EMBL" id="SFI51528.1"/>
    </source>
</evidence>
<proteinExistence type="predicted"/>
<dbReference type="Proteomes" id="UP000198670">
    <property type="component" value="Unassembled WGS sequence"/>
</dbReference>
<dbReference type="OrthoDB" id="677487at2"/>
<sequence length="124" mass="13764">MAYGVWIPREAGRLITISELAELKDFKIKYRTDNTKDEKFFTSTYSISFQADAKVPVIDLANGSLDLTLKSQKSSGYKVVTEEGIISLIGLSKIQSSFLWTGEDLKPLATKFKTLMLGPGLPQI</sequence>
<organism evidence="1 2">
    <name type="scientific">Parapedobacter indicus</name>
    <dbReference type="NCBI Taxonomy" id="1477437"/>
    <lineage>
        <taxon>Bacteria</taxon>
        <taxon>Pseudomonadati</taxon>
        <taxon>Bacteroidota</taxon>
        <taxon>Sphingobacteriia</taxon>
        <taxon>Sphingobacteriales</taxon>
        <taxon>Sphingobacteriaceae</taxon>
        <taxon>Parapedobacter</taxon>
    </lineage>
</organism>
<keyword evidence="2" id="KW-1185">Reference proteome</keyword>
<dbReference type="AlphaFoldDB" id="A0A1I3IU95"/>
<reference evidence="1 2" key="1">
    <citation type="submission" date="2016-10" db="EMBL/GenBank/DDBJ databases">
        <authorList>
            <person name="de Groot N.N."/>
        </authorList>
    </citation>
    <scope>NUCLEOTIDE SEQUENCE [LARGE SCALE GENOMIC DNA]</scope>
    <source>
        <strain evidence="1 2">RK1</strain>
    </source>
</reference>
<name>A0A1I3IU95_9SPHI</name>
<protein>
    <submittedName>
        <fullName evidence="1">Uncharacterized protein</fullName>
    </submittedName>
</protein>
<dbReference type="RefSeq" id="WP_090626479.1">
    <property type="nucleotide sequence ID" value="NZ_FOQO01000004.1"/>
</dbReference>
<dbReference type="STRING" id="1477437.SAMN05444682_104218"/>